<dbReference type="Gene3D" id="3.40.50.1010">
    <property type="entry name" value="5'-nuclease"/>
    <property type="match status" value="2"/>
</dbReference>
<evidence type="ECO:0000256" key="1">
    <source>
        <dbReference type="ARBA" id="ARBA00001946"/>
    </source>
</evidence>
<dbReference type="Proteomes" id="UP000236161">
    <property type="component" value="Unassembled WGS sequence"/>
</dbReference>
<feature type="region of interest" description="Disordered" evidence="13">
    <location>
        <begin position="1105"/>
        <end position="1125"/>
    </location>
</feature>
<dbReference type="InterPro" id="IPR036279">
    <property type="entry name" value="5-3_exonuclease_C_sf"/>
</dbReference>
<keyword evidence="8" id="KW-0378">Hydrolase</keyword>
<evidence type="ECO:0000256" key="11">
    <source>
        <dbReference type="ARBA" id="ARBA00023242"/>
    </source>
</evidence>
<evidence type="ECO:0000256" key="2">
    <source>
        <dbReference type="ARBA" id="ARBA00004123"/>
    </source>
</evidence>
<feature type="coiled-coil region" evidence="12">
    <location>
        <begin position="933"/>
        <end position="967"/>
    </location>
</feature>
<feature type="compositionally biased region" description="Basic and acidic residues" evidence="13">
    <location>
        <begin position="1337"/>
        <end position="1348"/>
    </location>
</feature>
<protein>
    <submittedName>
        <fullName evidence="16">DNA repair protein UVH3</fullName>
    </submittedName>
</protein>
<feature type="domain" description="XPG-I" evidence="14">
    <location>
        <begin position="977"/>
        <end position="1046"/>
    </location>
</feature>
<dbReference type="CDD" id="cd09904">
    <property type="entry name" value="H3TH_XPG"/>
    <property type="match status" value="1"/>
</dbReference>
<dbReference type="PANTHER" id="PTHR16171">
    <property type="entry name" value="DNA REPAIR PROTEIN COMPLEMENTING XP-G CELLS-RELATED"/>
    <property type="match status" value="1"/>
</dbReference>
<feature type="region of interest" description="Disordered" evidence="13">
    <location>
        <begin position="1281"/>
        <end position="1469"/>
    </location>
</feature>
<feature type="compositionally biased region" description="Basic and acidic residues" evidence="13">
    <location>
        <begin position="1293"/>
        <end position="1306"/>
    </location>
</feature>
<evidence type="ECO:0000256" key="5">
    <source>
        <dbReference type="ARBA" id="ARBA00022723"/>
    </source>
</evidence>
<sequence>MGVQGLWELLAPVGRRVSVETLSGKKLAIDASIWMIQFMKAMRDERGEMVRNAHVLGFFRRICKLLFLRTKPVFVFDGGTPALKRRTAAARRRHRENARAKIRKTAEKLLINHVRFLFRFSSRLFHLNLKSKRLEELAEEIKRNTSVIGNDSTEKRVAAVGDGGAHAVKVSSSDQSHEAGDRAMNQESLDEMLAASIAAEEEGMLATNENVLSGDLRYTEEGEEDEDEQMIFPLNSGNIDPAVLASLPPSMQLDLLVQMRENLMAENRQKYQTIKKMPGKFSELQIQSYLKTVAFRREIDEVQKCAAGRGVGGLQTSRIASEANREFIFSSSFSGDKQILTSRDPGKNHVVNQERNTKTFLNASKGKLFMSESTSAAKVLADKFTTNAGHNVETYLDDTGRVRVSRVRGLGIRMTRDLQRNLDLMKEYEQVFGMTDTSKSPSQILHNDVSVISATGPALGTVEENLCTSSSLANEATSDGIIRNSGTPSTISSSKAVIEVSFTEDGSGLNDTDRNVFMNLASENQASQLMPESSCLEENLDDTDMWEDGVVGEQNSNLYYQPDKLNKTLVMESNRCEEDEIEWEQVASFASPSLAKNGNAISRGLLEEEADLQEAIRRSLEDIELKCTSSVAHVNTYAAVSSEDKNFSKSYKSGYKVELAIDRSTLQGAAQDPFRREVECSVGTDIHKFVNSRNEHPSSCIILEELPDAKSTPRGDDDGSAFVTSNLGLSHSIDSSEQIQKQSLPENSFHANCLLEQNAKIKLEGTAGRLDTCPSDAYKDYVAFQSKYSSEVVSSEIAPSSSSRCGMVISQEIFATENASVGKDTQKVVEIGIDNNPVEMPLSFDQTSNQVLDNVVVLEANLNDEVPFPTKEHKIIRPSMVVSREITTTKKAETTKDEMQNVVEIGIDNNPTEMPILFEQTSKQELENVCVLEANLDDEISFLRKERENIREEQRKLERNAESVSNEMFAECQELLQMFGLPYIIAPMEAEAQCAYMEIANLVDGVVTDDSDVFLFGARNVYKNIFDDRKYVETYFMKDIEDELSLSREKLVRMALLLGSDYTEGVSGIGIVNAIEVVNAFPEEDGLLKFKEWVESPDPAILELHGSSSGSKLKRPSTTRRNTEEGIKDNIDSSASMEHDLGGAVDPSSVKAQFDTKKEVFMEKHRNVSKNWHFPTPFPSDSVIAAYISPQVDESTEPFSWGKPDLPLLRQMCWEKFGWPNQKADALLVPVLKEYNKHETQLRLEAFYSFNERFAKIRSQRIKKAIKGITGTCSDIAGEFSSRGKRKISPCDNDVHQPENDAHRSTNIEGISSKQRMGAEPQTQLTHGSAQSSEQDGGGRRGRDERVNARARGRGQGRHRARGRGRSKGRGNEQPNDKSEESSSDDERRIMSEMDLPARKPESALEMRRSTRRRKQVDYTEDDPEINELQNPDKASDRAASNHAEVGGSNFDKNNMISHGSFCADESETENDKLVLPDYSIQHSLEQYDAENQWQSEEINPKGYLATGGGFCMDEGDIDLQAESGGLKQKIIDDKDHDKAQVSDPKKYSVRVDEQSVPEGPDSGLEQAKVSDGSAKILLSAMPSLKRKRKG</sequence>
<evidence type="ECO:0000313" key="16">
    <source>
        <dbReference type="EMBL" id="PKA54841.1"/>
    </source>
</evidence>
<dbReference type="InterPro" id="IPR006086">
    <property type="entry name" value="XPG-I_dom"/>
</dbReference>
<comment type="subcellular location">
    <subcellularLocation>
        <location evidence="2">Nucleus</location>
    </subcellularLocation>
</comment>
<dbReference type="InterPro" id="IPR006084">
    <property type="entry name" value="XPG/Rad2"/>
</dbReference>
<keyword evidence="7" id="KW-0227">DNA damage</keyword>
<name>A0A2I0AH05_9ASPA</name>
<dbReference type="GO" id="GO:0004520">
    <property type="term" value="F:DNA endonuclease activity"/>
    <property type="evidence" value="ECO:0007669"/>
    <property type="project" value="TreeGrafter"/>
</dbReference>
<evidence type="ECO:0000256" key="12">
    <source>
        <dbReference type="SAM" id="Coils"/>
    </source>
</evidence>
<comment type="similarity">
    <text evidence="3">Belongs to the XPG/RAD2 endonuclease family. XPG subfamily.</text>
</comment>
<keyword evidence="4" id="KW-0540">Nuclease</keyword>
<evidence type="ECO:0000256" key="9">
    <source>
        <dbReference type="ARBA" id="ARBA00022842"/>
    </source>
</evidence>
<dbReference type="SUPFAM" id="SSF47807">
    <property type="entry name" value="5' to 3' exonuclease, C-terminal subdomain"/>
    <property type="match status" value="1"/>
</dbReference>
<organism evidence="16 17">
    <name type="scientific">Apostasia shenzhenica</name>
    <dbReference type="NCBI Taxonomy" id="1088818"/>
    <lineage>
        <taxon>Eukaryota</taxon>
        <taxon>Viridiplantae</taxon>
        <taxon>Streptophyta</taxon>
        <taxon>Embryophyta</taxon>
        <taxon>Tracheophyta</taxon>
        <taxon>Spermatophyta</taxon>
        <taxon>Magnoliopsida</taxon>
        <taxon>Liliopsida</taxon>
        <taxon>Asparagales</taxon>
        <taxon>Orchidaceae</taxon>
        <taxon>Apostasioideae</taxon>
        <taxon>Apostasia</taxon>
    </lineage>
</organism>
<dbReference type="PROSITE" id="PS00841">
    <property type="entry name" value="XPG_1"/>
    <property type="match status" value="1"/>
</dbReference>
<dbReference type="PROSITE" id="PS00842">
    <property type="entry name" value="XPG_2"/>
    <property type="match status" value="1"/>
</dbReference>
<dbReference type="SUPFAM" id="SSF88723">
    <property type="entry name" value="PIN domain-like"/>
    <property type="match status" value="1"/>
</dbReference>
<dbReference type="InterPro" id="IPR006085">
    <property type="entry name" value="XPG_DNA_repair_N"/>
</dbReference>
<evidence type="ECO:0000256" key="7">
    <source>
        <dbReference type="ARBA" id="ARBA00022763"/>
    </source>
</evidence>
<dbReference type="InterPro" id="IPR019974">
    <property type="entry name" value="XPG_CS"/>
</dbReference>
<dbReference type="PANTHER" id="PTHR16171:SF7">
    <property type="entry name" value="DNA REPAIR PROTEIN RAD2"/>
    <property type="match status" value="1"/>
</dbReference>
<dbReference type="Pfam" id="PF00752">
    <property type="entry name" value="XPG_N"/>
    <property type="match status" value="1"/>
</dbReference>
<dbReference type="FunFam" id="3.40.50.1010:FF:000029">
    <property type="entry name" value="DNA repair protein UVH3"/>
    <property type="match status" value="1"/>
</dbReference>
<dbReference type="InterPro" id="IPR001044">
    <property type="entry name" value="XPG/Rad2_eukaryotes"/>
</dbReference>
<dbReference type="Gene3D" id="1.10.150.20">
    <property type="entry name" value="5' to 3' exonuclease, C-terminal subdomain"/>
    <property type="match status" value="1"/>
</dbReference>
<evidence type="ECO:0000259" key="14">
    <source>
        <dbReference type="SMART" id="SM00484"/>
    </source>
</evidence>
<dbReference type="OrthoDB" id="31113at2759"/>
<dbReference type="GO" id="GO:0005634">
    <property type="term" value="C:nucleus"/>
    <property type="evidence" value="ECO:0007669"/>
    <property type="project" value="UniProtKB-SubCell"/>
</dbReference>
<dbReference type="Pfam" id="PF00867">
    <property type="entry name" value="XPG_I"/>
    <property type="match status" value="1"/>
</dbReference>
<dbReference type="InterPro" id="IPR029060">
    <property type="entry name" value="PIN-like_dom_sf"/>
</dbReference>
<evidence type="ECO:0000256" key="8">
    <source>
        <dbReference type="ARBA" id="ARBA00022801"/>
    </source>
</evidence>
<evidence type="ECO:0000259" key="15">
    <source>
        <dbReference type="SMART" id="SM00485"/>
    </source>
</evidence>
<evidence type="ECO:0000256" key="4">
    <source>
        <dbReference type="ARBA" id="ARBA00022722"/>
    </source>
</evidence>
<comment type="cofactor">
    <cofactor evidence="1">
        <name>Mg(2+)</name>
        <dbReference type="ChEBI" id="CHEBI:18420"/>
    </cofactor>
</comment>
<dbReference type="InterPro" id="IPR008918">
    <property type="entry name" value="HhH2"/>
</dbReference>
<accession>A0A2I0AH05</accession>
<dbReference type="SMART" id="SM00485">
    <property type="entry name" value="XPGN"/>
    <property type="match status" value="1"/>
</dbReference>
<gene>
    <name evidence="16" type="primary">UVH3</name>
    <name evidence="16" type="ORF">AXF42_Ash000676</name>
</gene>
<dbReference type="SMART" id="SM00484">
    <property type="entry name" value="XPGI"/>
    <property type="match status" value="1"/>
</dbReference>
<dbReference type="GO" id="GO:0003697">
    <property type="term" value="F:single-stranded DNA binding"/>
    <property type="evidence" value="ECO:0007669"/>
    <property type="project" value="InterPro"/>
</dbReference>
<feature type="compositionally biased region" description="Basic and acidic residues" evidence="13">
    <location>
        <begin position="1375"/>
        <end position="1409"/>
    </location>
</feature>
<keyword evidence="9" id="KW-0460">Magnesium</keyword>
<evidence type="ECO:0000313" key="17">
    <source>
        <dbReference type="Proteomes" id="UP000236161"/>
    </source>
</evidence>
<feature type="compositionally biased region" description="Basic residues" evidence="13">
    <location>
        <begin position="1349"/>
        <end position="1369"/>
    </location>
</feature>
<proteinExistence type="inferred from homology"/>
<keyword evidence="11" id="KW-0539">Nucleus</keyword>
<feature type="compositionally biased region" description="Polar residues" evidence="13">
    <location>
        <begin position="1307"/>
        <end position="1330"/>
    </location>
</feature>
<dbReference type="SMART" id="SM00279">
    <property type="entry name" value="HhH2"/>
    <property type="match status" value="1"/>
</dbReference>
<dbReference type="GO" id="GO:0016788">
    <property type="term" value="F:hydrolase activity, acting on ester bonds"/>
    <property type="evidence" value="ECO:0007669"/>
    <property type="project" value="InterPro"/>
</dbReference>
<keyword evidence="12" id="KW-0175">Coiled coil</keyword>
<reference evidence="16 17" key="1">
    <citation type="journal article" date="2017" name="Nature">
        <title>The Apostasia genome and the evolution of orchids.</title>
        <authorList>
            <person name="Zhang G.Q."/>
            <person name="Liu K.W."/>
            <person name="Li Z."/>
            <person name="Lohaus R."/>
            <person name="Hsiao Y.Y."/>
            <person name="Niu S.C."/>
            <person name="Wang J.Y."/>
            <person name="Lin Y.C."/>
            <person name="Xu Q."/>
            <person name="Chen L.J."/>
            <person name="Yoshida K."/>
            <person name="Fujiwara S."/>
            <person name="Wang Z.W."/>
            <person name="Zhang Y.Q."/>
            <person name="Mitsuda N."/>
            <person name="Wang M."/>
            <person name="Liu G.H."/>
            <person name="Pecoraro L."/>
            <person name="Huang H.X."/>
            <person name="Xiao X.J."/>
            <person name="Lin M."/>
            <person name="Wu X.Y."/>
            <person name="Wu W.L."/>
            <person name="Chen Y.Y."/>
            <person name="Chang S.B."/>
            <person name="Sakamoto S."/>
            <person name="Ohme-Takagi M."/>
            <person name="Yagi M."/>
            <person name="Zeng S.J."/>
            <person name="Shen C.Y."/>
            <person name="Yeh C.M."/>
            <person name="Luo Y.B."/>
            <person name="Tsai W.C."/>
            <person name="Van de Peer Y."/>
            <person name="Liu Z.J."/>
        </authorList>
    </citation>
    <scope>NUCLEOTIDE SEQUENCE [LARGE SCALE GENOMIC DNA]</scope>
    <source>
        <strain evidence="17">cv. Shenzhen</strain>
        <tissue evidence="16">Stem</tissue>
    </source>
</reference>
<keyword evidence="17" id="KW-1185">Reference proteome</keyword>
<evidence type="ECO:0000256" key="3">
    <source>
        <dbReference type="ARBA" id="ARBA00005283"/>
    </source>
</evidence>
<feature type="region of interest" description="Disordered" evidence="13">
    <location>
        <begin position="1529"/>
        <end position="1591"/>
    </location>
</feature>
<dbReference type="FunFam" id="1.10.150.20:FF:000050">
    <property type="entry name" value="DNA repair protein UVH3"/>
    <property type="match status" value="1"/>
</dbReference>
<evidence type="ECO:0000256" key="13">
    <source>
        <dbReference type="SAM" id="MobiDB-lite"/>
    </source>
</evidence>
<keyword evidence="6" id="KW-0255">Endonuclease</keyword>
<dbReference type="PRINTS" id="PR00853">
    <property type="entry name" value="XPGRADSUPER"/>
</dbReference>
<keyword evidence="5" id="KW-0479">Metal-binding</keyword>
<dbReference type="CDD" id="cd09868">
    <property type="entry name" value="PIN_XPG_RAD2"/>
    <property type="match status" value="2"/>
</dbReference>
<evidence type="ECO:0000256" key="10">
    <source>
        <dbReference type="ARBA" id="ARBA00023204"/>
    </source>
</evidence>
<dbReference type="EMBL" id="KZ451982">
    <property type="protein sequence ID" value="PKA54841.1"/>
    <property type="molecule type" value="Genomic_DNA"/>
</dbReference>
<feature type="compositionally biased region" description="Basic and acidic residues" evidence="13">
    <location>
        <begin position="1530"/>
        <end position="1554"/>
    </location>
</feature>
<dbReference type="GO" id="GO:0006289">
    <property type="term" value="P:nucleotide-excision repair"/>
    <property type="evidence" value="ECO:0007669"/>
    <property type="project" value="InterPro"/>
</dbReference>
<keyword evidence="10" id="KW-0234">DNA repair</keyword>
<dbReference type="PRINTS" id="PR00066">
    <property type="entry name" value="XRODRMPGMNTG"/>
</dbReference>
<feature type="domain" description="XPG N-terminal" evidence="15">
    <location>
        <begin position="1"/>
        <end position="98"/>
    </location>
</feature>
<dbReference type="GO" id="GO:0046872">
    <property type="term" value="F:metal ion binding"/>
    <property type="evidence" value="ECO:0007669"/>
    <property type="project" value="UniProtKB-KW"/>
</dbReference>
<dbReference type="STRING" id="1088818.A0A2I0AH05"/>
<evidence type="ECO:0000256" key="6">
    <source>
        <dbReference type="ARBA" id="ARBA00022759"/>
    </source>
</evidence>